<organism evidence="4 5">
    <name type="scientific">Ulvibacter litoralis</name>
    <dbReference type="NCBI Taxonomy" id="227084"/>
    <lineage>
        <taxon>Bacteria</taxon>
        <taxon>Pseudomonadati</taxon>
        <taxon>Bacteroidota</taxon>
        <taxon>Flavobacteriia</taxon>
        <taxon>Flavobacteriales</taxon>
        <taxon>Flavobacteriaceae</taxon>
        <taxon>Ulvibacter</taxon>
    </lineage>
</organism>
<feature type="chain" id="PRO_5011712496" description="Disease resistance R13L4/SHOC-2-like LRR domain-containing protein" evidence="2">
    <location>
        <begin position="25"/>
        <end position="467"/>
    </location>
</feature>
<dbReference type="PANTHER" id="PTHR47186:SF61">
    <property type="entry name" value="LEUCINE-RICH REPEAT-CONTAINING PROTEIN 57-RELATED"/>
    <property type="match status" value="1"/>
</dbReference>
<evidence type="ECO:0000259" key="3">
    <source>
        <dbReference type="Pfam" id="PF23598"/>
    </source>
</evidence>
<dbReference type="EMBL" id="FNBA01000003">
    <property type="protein sequence ID" value="SDE93886.1"/>
    <property type="molecule type" value="Genomic_DNA"/>
</dbReference>
<feature type="domain" description="Disease resistance R13L4/SHOC-2-like LRR" evidence="3">
    <location>
        <begin position="220"/>
        <end position="341"/>
    </location>
</feature>
<feature type="signal peptide" evidence="2">
    <location>
        <begin position="1"/>
        <end position="24"/>
    </location>
</feature>
<dbReference type="STRING" id="227084.SAMN05421855_103445"/>
<sequence length="467" mass="54372">MPKNVTKYLLKIIPFLLINVSLYAQTPKEEFAKAEGYFRTGNYSEAIEKSESVKKRLGHSNPKIEGLLFLSYFNTEEYTKSKISFETLKLMLPEEVLNSESFEVYRNTGEQLDLKLTEIQNVFEKNQDQASVSLYDTSKYEKRNGTKIKTLERLENEREARYFILQQNYEQEAIDVLAEILKSPTKQKFEDYLLIERYKTQFDDVEKYLKYWDEENYMILKYNSAEEKMGDDFESLQYHLNLTYLNISGTKIHSIPSIIFENGNLDIVAITGTSITKIPESLGKNTSMRLLYIKNNKKLNEYPKSISKFTNLQRLLLQQNHHADDIPYLGNLTKLTELYIDHVSYEIPKGILNLTNLKGLGLNNIRPPEGFALSERIAELQNLEILEFQYSSLTELPKSIGALKKLTVLNLHGTKIEDLPTELRSLKNLKEIYVGGEKYRPYSHKKVEKDLKKLRKELPSLNIKYSQ</sequence>
<dbReference type="SUPFAM" id="SSF52047">
    <property type="entry name" value="RNI-like"/>
    <property type="match status" value="1"/>
</dbReference>
<keyword evidence="5" id="KW-1185">Reference proteome</keyword>
<dbReference type="InterPro" id="IPR032675">
    <property type="entry name" value="LRR_dom_sf"/>
</dbReference>
<dbReference type="PROSITE" id="PS51450">
    <property type="entry name" value="LRR"/>
    <property type="match status" value="1"/>
</dbReference>
<dbReference type="RefSeq" id="WP_093144585.1">
    <property type="nucleotide sequence ID" value="NZ_BMWO01000005.1"/>
</dbReference>
<reference evidence="4 5" key="1">
    <citation type="submission" date="2016-10" db="EMBL/GenBank/DDBJ databases">
        <authorList>
            <person name="de Groot N.N."/>
        </authorList>
    </citation>
    <scope>NUCLEOTIDE SEQUENCE [LARGE SCALE GENOMIC DNA]</scope>
    <source>
        <strain evidence="4 5">DSM 16195</strain>
    </source>
</reference>
<evidence type="ECO:0000313" key="5">
    <source>
        <dbReference type="Proteomes" id="UP000199321"/>
    </source>
</evidence>
<dbReference type="Pfam" id="PF23598">
    <property type="entry name" value="LRR_14"/>
    <property type="match status" value="2"/>
</dbReference>
<keyword evidence="2" id="KW-0732">Signal</keyword>
<dbReference type="InterPro" id="IPR001611">
    <property type="entry name" value="Leu-rich_rpt"/>
</dbReference>
<evidence type="ECO:0000256" key="1">
    <source>
        <dbReference type="ARBA" id="ARBA00022737"/>
    </source>
</evidence>
<proteinExistence type="predicted"/>
<dbReference type="PANTHER" id="PTHR47186">
    <property type="entry name" value="LEUCINE-RICH REPEAT-CONTAINING PROTEIN 57"/>
    <property type="match status" value="1"/>
</dbReference>
<dbReference type="OrthoDB" id="1416853at2"/>
<dbReference type="Gene3D" id="3.80.10.10">
    <property type="entry name" value="Ribonuclease Inhibitor"/>
    <property type="match status" value="1"/>
</dbReference>
<evidence type="ECO:0000313" key="4">
    <source>
        <dbReference type="EMBL" id="SDE93886.1"/>
    </source>
</evidence>
<feature type="domain" description="Disease resistance R13L4/SHOC-2-like LRR" evidence="3">
    <location>
        <begin position="349"/>
        <end position="464"/>
    </location>
</feature>
<dbReference type="AlphaFoldDB" id="A0A1G7H0D7"/>
<evidence type="ECO:0000256" key="2">
    <source>
        <dbReference type="SAM" id="SignalP"/>
    </source>
</evidence>
<dbReference type="Proteomes" id="UP000199321">
    <property type="component" value="Unassembled WGS sequence"/>
</dbReference>
<keyword evidence="1" id="KW-0677">Repeat</keyword>
<name>A0A1G7H0D7_9FLAO</name>
<accession>A0A1G7H0D7</accession>
<protein>
    <recommendedName>
        <fullName evidence="3">Disease resistance R13L4/SHOC-2-like LRR domain-containing protein</fullName>
    </recommendedName>
</protein>
<gene>
    <name evidence="4" type="ORF">SAMN05421855_103445</name>
</gene>
<dbReference type="InterPro" id="IPR055414">
    <property type="entry name" value="LRR_R13L4/SHOC2-like"/>
</dbReference>